<keyword evidence="4 5" id="KW-0804">Transcription</keyword>
<reference evidence="10" key="1">
    <citation type="submission" date="2015-11" db="EMBL/GenBank/DDBJ databases">
        <authorList>
            <person name="Zhang Y."/>
            <person name="Guo Z."/>
        </authorList>
    </citation>
    <scope>NUCLEOTIDE SEQUENCE</scope>
    <source>
        <strain evidence="10">BN30871</strain>
    </source>
</reference>
<keyword evidence="3 5" id="KW-0805">Transcription regulation</keyword>
<dbReference type="Pfam" id="PF02357">
    <property type="entry name" value="NusG"/>
    <property type="match status" value="1"/>
</dbReference>
<keyword evidence="1 5" id="KW-0806">Transcription termination</keyword>
<dbReference type="InterPro" id="IPR008991">
    <property type="entry name" value="Translation_prot_SH3-like_sf"/>
</dbReference>
<evidence type="ECO:0000256" key="6">
    <source>
        <dbReference type="NCBIfam" id="TIGR00922"/>
    </source>
</evidence>
<dbReference type="InterPro" id="IPR001062">
    <property type="entry name" value="Transcrpt_antiterm_NusG"/>
</dbReference>
<dbReference type="PROSITE" id="PS01014">
    <property type="entry name" value="NUSG"/>
    <property type="match status" value="1"/>
</dbReference>
<feature type="domain" description="KOW" evidence="9">
    <location>
        <begin position="121"/>
        <end position="148"/>
    </location>
</feature>
<dbReference type="InterPro" id="IPR015869">
    <property type="entry name" value="Transcrpt_antiterm_NusG_bac_CS"/>
</dbReference>
<dbReference type="Gene3D" id="3.30.70.940">
    <property type="entry name" value="NusG, N-terminal domain"/>
    <property type="match status" value="1"/>
</dbReference>
<gene>
    <name evidence="5 10" type="primary">nusG</name>
    <name evidence="10" type="ORF">BN3087_150023</name>
</gene>
<evidence type="ECO:0000259" key="8">
    <source>
        <dbReference type="SMART" id="SM00738"/>
    </source>
</evidence>
<dbReference type="CDD" id="cd06091">
    <property type="entry name" value="KOW_NusG"/>
    <property type="match status" value="1"/>
</dbReference>
<comment type="function">
    <text evidence="5 7">Participates in transcription elongation, termination and antitermination.</text>
</comment>
<evidence type="ECO:0000313" key="10">
    <source>
        <dbReference type="EMBL" id="CUV65006.1"/>
    </source>
</evidence>
<dbReference type="InterPro" id="IPR005824">
    <property type="entry name" value="KOW"/>
</dbReference>
<keyword evidence="2 5" id="KW-0889">Transcription antitermination</keyword>
<comment type="similarity">
    <text evidence="5 7">Belongs to the NusG family.</text>
</comment>
<sequence>MAFQWYAIQTYAGSEQAVKRSIEQLSIDYGLQEQIKQVVVPTEEVIEVKNGTKKISERSLYPGYAFAHIDLDTSLWHKIQSLPKVSRFIGEQKTPTPLSEADINVILSKMEKKSAPRPKVDFESGEMVRIVDGPFANFTGMVEEYDFDHGKLKLNVSIFGRNTPVEILYTQVEKII</sequence>
<dbReference type="SMART" id="SM00739">
    <property type="entry name" value="KOW"/>
    <property type="match status" value="1"/>
</dbReference>
<dbReference type="SUPFAM" id="SSF82679">
    <property type="entry name" value="N-utilization substance G protein NusG, N-terminal domain"/>
    <property type="match status" value="1"/>
</dbReference>
<dbReference type="GO" id="GO:0005829">
    <property type="term" value="C:cytosol"/>
    <property type="evidence" value="ECO:0007669"/>
    <property type="project" value="UniProtKB-ARBA"/>
</dbReference>
<dbReference type="Gene3D" id="2.30.30.30">
    <property type="match status" value="1"/>
</dbReference>
<dbReference type="HAMAP" id="MF_00948">
    <property type="entry name" value="NusG"/>
    <property type="match status" value="1"/>
</dbReference>
<dbReference type="InterPro" id="IPR006645">
    <property type="entry name" value="NGN-like_dom"/>
</dbReference>
<dbReference type="CDD" id="cd09891">
    <property type="entry name" value="NGN_Bact_1"/>
    <property type="match status" value="1"/>
</dbReference>
<dbReference type="InterPro" id="IPR014722">
    <property type="entry name" value="Rib_uL2_dom2"/>
</dbReference>
<dbReference type="GO" id="GO:0006354">
    <property type="term" value="P:DNA-templated transcription elongation"/>
    <property type="evidence" value="ECO:0007669"/>
    <property type="project" value="UniProtKB-UniRule"/>
</dbReference>
<dbReference type="PANTHER" id="PTHR30265:SF2">
    <property type="entry name" value="TRANSCRIPTION TERMINATION_ANTITERMINATION PROTEIN NUSG"/>
    <property type="match status" value="1"/>
</dbReference>
<dbReference type="PANTHER" id="PTHR30265">
    <property type="entry name" value="RHO-INTERACTING TRANSCRIPTION TERMINATION FACTOR NUSG"/>
    <property type="match status" value="1"/>
</dbReference>
<name>A0A0S4XLT5_9BACT</name>
<proteinExistence type="inferred from homology"/>
<evidence type="ECO:0000256" key="4">
    <source>
        <dbReference type="ARBA" id="ARBA00023163"/>
    </source>
</evidence>
<dbReference type="GO" id="GO:0006353">
    <property type="term" value="P:DNA-templated transcription termination"/>
    <property type="evidence" value="ECO:0007669"/>
    <property type="project" value="UniProtKB-UniRule"/>
</dbReference>
<dbReference type="FunFam" id="2.30.30.30:FF:000002">
    <property type="entry name" value="Transcription termination/antitermination factor NusG"/>
    <property type="match status" value="1"/>
</dbReference>
<feature type="domain" description="NusG-like N-terminal" evidence="8">
    <location>
        <begin position="2"/>
        <end position="110"/>
    </location>
</feature>
<organism evidence="10">
    <name type="scientific">Sulfurovum sp. enrichment culture clone C5</name>
    <dbReference type="NCBI Taxonomy" id="497650"/>
    <lineage>
        <taxon>Bacteria</taxon>
        <taxon>Pseudomonadati</taxon>
        <taxon>Campylobacterota</taxon>
        <taxon>Epsilonproteobacteria</taxon>
        <taxon>Campylobacterales</taxon>
        <taxon>Sulfurovaceae</taxon>
        <taxon>Sulfurovum</taxon>
        <taxon>environmental samples</taxon>
    </lineage>
</organism>
<dbReference type="EMBL" id="FAXN01000013">
    <property type="protein sequence ID" value="CUV65006.1"/>
    <property type="molecule type" value="Genomic_DNA"/>
</dbReference>
<dbReference type="GO" id="GO:0032784">
    <property type="term" value="P:regulation of DNA-templated transcription elongation"/>
    <property type="evidence" value="ECO:0007669"/>
    <property type="project" value="InterPro"/>
</dbReference>
<dbReference type="PRINTS" id="PR00338">
    <property type="entry name" value="NUSGTNSCPFCT"/>
</dbReference>
<protein>
    <recommendedName>
        <fullName evidence="5 6">Transcription termination/antitermination protein NusG</fullName>
    </recommendedName>
</protein>
<evidence type="ECO:0000256" key="1">
    <source>
        <dbReference type="ARBA" id="ARBA00022472"/>
    </source>
</evidence>
<evidence type="ECO:0000256" key="2">
    <source>
        <dbReference type="ARBA" id="ARBA00022814"/>
    </source>
</evidence>
<accession>A0A0S4XLT5</accession>
<dbReference type="SUPFAM" id="SSF50104">
    <property type="entry name" value="Translation proteins SH3-like domain"/>
    <property type="match status" value="1"/>
</dbReference>
<evidence type="ECO:0000259" key="9">
    <source>
        <dbReference type="SMART" id="SM00739"/>
    </source>
</evidence>
<dbReference type="SMART" id="SM00738">
    <property type="entry name" value="NGN"/>
    <property type="match status" value="1"/>
</dbReference>
<dbReference type="InterPro" id="IPR036735">
    <property type="entry name" value="NGN_dom_sf"/>
</dbReference>
<dbReference type="InterPro" id="IPR043425">
    <property type="entry name" value="NusG-like"/>
</dbReference>
<evidence type="ECO:0000256" key="5">
    <source>
        <dbReference type="HAMAP-Rule" id="MF_00948"/>
    </source>
</evidence>
<evidence type="ECO:0000256" key="7">
    <source>
        <dbReference type="RuleBase" id="RU000538"/>
    </source>
</evidence>
<dbReference type="AlphaFoldDB" id="A0A0S4XLT5"/>
<evidence type="ECO:0000256" key="3">
    <source>
        <dbReference type="ARBA" id="ARBA00023015"/>
    </source>
</evidence>
<dbReference type="InterPro" id="IPR047050">
    <property type="entry name" value="NGN"/>
</dbReference>
<dbReference type="GO" id="GO:0031564">
    <property type="term" value="P:transcription antitermination"/>
    <property type="evidence" value="ECO:0007669"/>
    <property type="project" value="UniProtKB-UniRule"/>
</dbReference>
<dbReference type="NCBIfam" id="TIGR00922">
    <property type="entry name" value="nusG"/>
    <property type="match status" value="1"/>
</dbReference>